<dbReference type="Proteomes" id="UP000654279">
    <property type="component" value="Unassembled WGS sequence"/>
</dbReference>
<evidence type="ECO:0000313" key="2">
    <source>
        <dbReference type="Proteomes" id="UP000654279"/>
    </source>
</evidence>
<keyword evidence="2" id="KW-1185">Reference proteome</keyword>
<comment type="caution">
    <text evidence="1">The sequence shown here is derived from an EMBL/GenBank/DDBJ whole genome shotgun (WGS) entry which is preliminary data.</text>
</comment>
<protein>
    <submittedName>
        <fullName evidence="1">L-2-amino-thiazoline-4-carboxylic acid hydrolase</fullName>
    </submittedName>
</protein>
<dbReference type="Pfam" id="PF14196">
    <property type="entry name" value="ATC_hydrolase"/>
    <property type="match status" value="1"/>
</dbReference>
<dbReference type="RefSeq" id="WP_249284365.1">
    <property type="nucleotide sequence ID" value="NZ_JACRSO010000001.1"/>
</dbReference>
<proteinExistence type="predicted"/>
<sequence length="613" mass="68627">MHPYHNTKIALLGVGFLLEYLFPCVRHLVGEENLYDCVIGTTAQEDAIPGKEARMGIRVWYKRNDEMLRTLRPDIILFAPQPYLAPEVARTVLKPYYDELRAQSAPLPDLYAAPPSPVGQFYRDLLGQDIHVVNLLPNMLTEISGMDVATQGVTEITFPEGDVWPQDHEARLREFFSPFGACVNTPPHLVMAYLGGQCTLHTVSEYVYTIRTACNKRGYNLTDAQVASALRAAFQRYTHYHYEPTRPCSEEDVPQALRPAIDQVIRSLYDGVTDACLALGMDRQLIDDLFLNYVDLHLHTLQVETREQVVKTAFQHATKGGVTEMALRVFYQRMEYPLARAFAALEGQIDEKAIATLREAAADCTRIVTDHGYRLGDPLPPVLGVEHHAVLYGLLVRAFKAHLGDAADQAVHEATVTYGRQRGRRMALRAQKLGLPLDMVSYMALKEWKPSSPTDFDSVSLRQTPYAVSQERLCPWNQAWKTFDMGKEANFYCRDIDKAVLEGFSPALRLTMPSCLTTGDAQCEFHFLDAQMDAAALERLAALKAQLGESVILPFPYHVAHLLAAFTGTALAKYGEKGQAAIDEAIEGFKAQYGQSAWEMVATELKKDFNSID</sequence>
<name>A0A926CZ16_9FIRM</name>
<keyword evidence="1" id="KW-0378">Hydrolase</keyword>
<reference evidence="1" key="1">
    <citation type="submission" date="2020-08" db="EMBL/GenBank/DDBJ databases">
        <title>Genome public.</title>
        <authorList>
            <person name="Liu C."/>
            <person name="Sun Q."/>
        </authorList>
    </citation>
    <scope>NUCLEOTIDE SEQUENCE</scope>
    <source>
        <strain evidence="1">NSJ-44</strain>
    </source>
</reference>
<dbReference type="GO" id="GO:0016787">
    <property type="term" value="F:hydrolase activity"/>
    <property type="evidence" value="ECO:0007669"/>
    <property type="project" value="UniProtKB-KW"/>
</dbReference>
<dbReference type="EMBL" id="JACRSO010000001">
    <property type="protein sequence ID" value="MBC8528342.1"/>
    <property type="molecule type" value="Genomic_DNA"/>
</dbReference>
<dbReference type="AlphaFoldDB" id="A0A926CZ16"/>
<dbReference type="InterPro" id="IPR026002">
    <property type="entry name" value="ATC_hydrolase-like"/>
</dbReference>
<gene>
    <name evidence="1" type="ORF">H8699_02675</name>
</gene>
<organism evidence="1 2">
    <name type="scientific">Luoshenia tenuis</name>
    <dbReference type="NCBI Taxonomy" id="2763654"/>
    <lineage>
        <taxon>Bacteria</taxon>
        <taxon>Bacillati</taxon>
        <taxon>Bacillota</taxon>
        <taxon>Clostridia</taxon>
        <taxon>Christensenellales</taxon>
        <taxon>Christensenellaceae</taxon>
        <taxon>Luoshenia</taxon>
    </lineage>
</organism>
<accession>A0A926CZ16</accession>
<evidence type="ECO:0000313" key="1">
    <source>
        <dbReference type="EMBL" id="MBC8528342.1"/>
    </source>
</evidence>